<feature type="compositionally biased region" description="Polar residues" evidence="1">
    <location>
        <begin position="506"/>
        <end position="520"/>
    </location>
</feature>
<reference evidence="3 4" key="1">
    <citation type="journal article" date="2024" name="Commun. Biol.">
        <title>Comparative genomic analysis of thermophilic fungi reveals convergent evolutionary adaptations and gene losses.</title>
        <authorList>
            <person name="Steindorff A.S."/>
            <person name="Aguilar-Pontes M.V."/>
            <person name="Robinson A.J."/>
            <person name="Andreopoulos B."/>
            <person name="LaButti K."/>
            <person name="Kuo A."/>
            <person name="Mondo S."/>
            <person name="Riley R."/>
            <person name="Otillar R."/>
            <person name="Haridas S."/>
            <person name="Lipzen A."/>
            <person name="Grimwood J."/>
            <person name="Schmutz J."/>
            <person name="Clum A."/>
            <person name="Reid I.D."/>
            <person name="Moisan M.C."/>
            <person name="Butler G."/>
            <person name="Nguyen T.T.M."/>
            <person name="Dewar K."/>
            <person name="Conant G."/>
            <person name="Drula E."/>
            <person name="Henrissat B."/>
            <person name="Hansel C."/>
            <person name="Singer S."/>
            <person name="Hutchinson M.I."/>
            <person name="de Vries R.P."/>
            <person name="Natvig D.O."/>
            <person name="Powell A.J."/>
            <person name="Tsang A."/>
            <person name="Grigoriev I.V."/>
        </authorList>
    </citation>
    <scope>NUCLEOTIDE SEQUENCE [LARGE SCALE GENOMIC DNA]</scope>
    <source>
        <strain evidence="3 4">CBS 494.80</strain>
    </source>
</reference>
<feature type="compositionally biased region" description="Basic and acidic residues" evidence="1">
    <location>
        <begin position="597"/>
        <end position="612"/>
    </location>
</feature>
<feature type="compositionally biased region" description="Polar residues" evidence="1">
    <location>
        <begin position="423"/>
        <end position="459"/>
    </location>
</feature>
<feature type="compositionally biased region" description="Polar residues" evidence="1">
    <location>
        <begin position="471"/>
        <end position="489"/>
    </location>
</feature>
<evidence type="ECO:0000313" key="4">
    <source>
        <dbReference type="Proteomes" id="UP001595075"/>
    </source>
</evidence>
<keyword evidence="2" id="KW-0472">Membrane</keyword>
<feature type="region of interest" description="Disordered" evidence="1">
    <location>
        <begin position="572"/>
        <end position="621"/>
    </location>
</feature>
<feature type="region of interest" description="Disordered" evidence="1">
    <location>
        <begin position="347"/>
        <end position="535"/>
    </location>
</feature>
<name>A0ABR4C2M3_9HELO</name>
<accession>A0ABR4C2M3</accession>
<keyword evidence="2" id="KW-1133">Transmembrane helix</keyword>
<keyword evidence="2" id="KW-0812">Transmembrane</keyword>
<keyword evidence="4" id="KW-1185">Reference proteome</keyword>
<sequence length="621" mass="65573">MSFQPNDPRDGSTSSPYIHMTSPAILFPAEVIGNIVSRANELITGHREWLSNLPVQKEEAKRQMAAVPPVRPPAPPAGGIVVSSTRPPTTSNPGPLTTLFPLPGPPLQGPPLQGPAAASASITSLQSALSSANGALARATQSASLALATQSASLQAALSSASIQSQSALAASQSANVAIASAQSSATQAIAAVQSSASASILLANNALSSAQFSASAAVSSANSLASVAQASATSAIAQAQSSISAVASQASSAIAASRISAMNRTTFVLVITFSIIGSSLITALIFFLIIRFRRNRRSKRLDEMKTTIHRRRHESEESAPPSLSEFPLPINRSRFSRRMSARFSDRGSLRTRGAGDAGYWPQTNERVSATDRERAAWQRSPSSLREMVVRTPEPQEPRKTWAVGSTPFERDPAAKPERASESYIQGNSPGINDSLNRQTWSPSKDRLPQSQGGETLVNTPAFPSGRGTLSRGTQSREGLLDQRSNFTATPVFAPGMGSPTRDRPTTSGQRLNTASTPVSGPSAAPSMYPPSREGTATMVRKNTLTYDAEYPDQPPKFASWLEQSIRSVSPFPTRTSAQAAAPESKRTSAALGRRSVRVETRKPFEETRDSDGSAIIGAAM</sequence>
<dbReference type="Proteomes" id="UP001595075">
    <property type="component" value="Unassembled WGS sequence"/>
</dbReference>
<evidence type="ECO:0000256" key="1">
    <source>
        <dbReference type="SAM" id="MobiDB-lite"/>
    </source>
</evidence>
<gene>
    <name evidence="3" type="ORF">VTL71DRAFT_5587</name>
</gene>
<comment type="caution">
    <text evidence="3">The sequence shown here is derived from an EMBL/GenBank/DDBJ whole genome shotgun (WGS) entry which is preliminary data.</text>
</comment>
<evidence type="ECO:0000256" key="2">
    <source>
        <dbReference type="SAM" id="Phobius"/>
    </source>
</evidence>
<protein>
    <submittedName>
        <fullName evidence="3">Uncharacterized protein</fullName>
    </submittedName>
</protein>
<feature type="transmembrane region" description="Helical" evidence="2">
    <location>
        <begin position="268"/>
        <end position="291"/>
    </location>
</feature>
<organism evidence="3 4">
    <name type="scientific">Oculimacula yallundae</name>
    <dbReference type="NCBI Taxonomy" id="86028"/>
    <lineage>
        <taxon>Eukaryota</taxon>
        <taxon>Fungi</taxon>
        <taxon>Dikarya</taxon>
        <taxon>Ascomycota</taxon>
        <taxon>Pezizomycotina</taxon>
        <taxon>Leotiomycetes</taxon>
        <taxon>Helotiales</taxon>
        <taxon>Ploettnerulaceae</taxon>
        <taxon>Oculimacula</taxon>
    </lineage>
</organism>
<evidence type="ECO:0000313" key="3">
    <source>
        <dbReference type="EMBL" id="KAL2063782.1"/>
    </source>
</evidence>
<proteinExistence type="predicted"/>
<feature type="compositionally biased region" description="Basic and acidic residues" evidence="1">
    <location>
        <begin position="409"/>
        <end position="421"/>
    </location>
</feature>
<dbReference type="EMBL" id="JAZHXI010000015">
    <property type="protein sequence ID" value="KAL2063782.1"/>
    <property type="molecule type" value="Genomic_DNA"/>
</dbReference>